<evidence type="ECO:0008006" key="5">
    <source>
        <dbReference type="Google" id="ProtNLM"/>
    </source>
</evidence>
<name>A0ABQ3Z1B8_9ACTN</name>
<feature type="region of interest" description="Disordered" evidence="1">
    <location>
        <begin position="37"/>
        <end position="82"/>
    </location>
</feature>
<keyword evidence="4" id="KW-1185">Reference proteome</keyword>
<gene>
    <name evidence="3" type="ORF">Adu01nite_49300</name>
</gene>
<evidence type="ECO:0000313" key="4">
    <source>
        <dbReference type="Proteomes" id="UP000637628"/>
    </source>
</evidence>
<feature type="signal peptide" evidence="2">
    <location>
        <begin position="1"/>
        <end position="21"/>
    </location>
</feature>
<dbReference type="Proteomes" id="UP000637628">
    <property type="component" value="Unassembled WGS sequence"/>
</dbReference>
<reference evidence="3 4" key="1">
    <citation type="submission" date="2021-01" db="EMBL/GenBank/DDBJ databases">
        <title>Whole genome shotgun sequence of Actinoplanes durhamensis NBRC 14914.</title>
        <authorList>
            <person name="Komaki H."/>
            <person name="Tamura T."/>
        </authorList>
    </citation>
    <scope>NUCLEOTIDE SEQUENCE [LARGE SCALE GENOMIC DNA]</scope>
    <source>
        <strain evidence="3 4">NBRC 14914</strain>
    </source>
</reference>
<protein>
    <recommendedName>
        <fullName evidence="5">Lipoprotein</fullName>
    </recommendedName>
</protein>
<sequence length="162" mass="16003">MRRAIPIAVVLLALLAGCVEEQPEKSDIAAAAPIAQPSGSAGTVAPTSAALPGRPAGAPTATTAPATLPPRIAATPSRPAGHATPDIGALQVAWITATVTRGGSGPCYGLTTSAGVTYATYSTQGLKLTKGAQVRARITPGTIPADCGSGRTAKLERVQLAG</sequence>
<accession>A0ABQ3Z1B8</accession>
<feature type="compositionally biased region" description="Low complexity" evidence="1">
    <location>
        <begin position="49"/>
        <end position="76"/>
    </location>
</feature>
<comment type="caution">
    <text evidence="3">The sequence shown here is derived from an EMBL/GenBank/DDBJ whole genome shotgun (WGS) entry which is preliminary data.</text>
</comment>
<evidence type="ECO:0000256" key="1">
    <source>
        <dbReference type="SAM" id="MobiDB-lite"/>
    </source>
</evidence>
<dbReference type="EMBL" id="BOML01000038">
    <property type="protein sequence ID" value="GIE03580.1"/>
    <property type="molecule type" value="Genomic_DNA"/>
</dbReference>
<evidence type="ECO:0000313" key="3">
    <source>
        <dbReference type="EMBL" id="GIE03580.1"/>
    </source>
</evidence>
<dbReference type="PROSITE" id="PS51257">
    <property type="entry name" value="PROKAR_LIPOPROTEIN"/>
    <property type="match status" value="1"/>
</dbReference>
<evidence type="ECO:0000256" key="2">
    <source>
        <dbReference type="SAM" id="SignalP"/>
    </source>
</evidence>
<keyword evidence="2" id="KW-0732">Signal</keyword>
<feature type="chain" id="PRO_5045787381" description="Lipoprotein" evidence="2">
    <location>
        <begin position="22"/>
        <end position="162"/>
    </location>
</feature>
<organism evidence="3 4">
    <name type="scientific">Paractinoplanes durhamensis</name>
    <dbReference type="NCBI Taxonomy" id="113563"/>
    <lineage>
        <taxon>Bacteria</taxon>
        <taxon>Bacillati</taxon>
        <taxon>Actinomycetota</taxon>
        <taxon>Actinomycetes</taxon>
        <taxon>Micromonosporales</taxon>
        <taxon>Micromonosporaceae</taxon>
        <taxon>Paractinoplanes</taxon>
    </lineage>
</organism>
<proteinExistence type="predicted"/>